<gene>
    <name evidence="2" type="ORF">DEJ46_38450</name>
</gene>
<feature type="region of interest" description="Disordered" evidence="1">
    <location>
        <begin position="978"/>
        <end position="997"/>
    </location>
</feature>
<sequence length="1191" mass="127763">MEIHVHVPVRITLTGEPGPDELAVLTRRLTVLVAGRLAQAEREAGHGHRAAVRADGAGAREVHEPGRDVDGGYALPSYAGAGRSTKVPVRGKEPWTVVGTARARIEAGWFLRYVEELLRQPFPEAVLYRSLGGTVRDVDVWLVRLNKAYVPHTLGEELVVRSSAREKGTQTVPAWAVAGSEAALSRLTAADESGTIAARIPGVPSGHVVFTSMRLPRVDIGDVAALGPGLVVGMTVREAGFCVDAFVFERATGIPWSRYAEEYARETVLVRVQPAVLRPASNPVRTPAGIDCDALFLLLDRYAGDHPARREPAAQLFVSEGGLFPGVPGAALRHLEWPAEEGERVLYCRASLDLAPGTLDAAYFRPTARRMAAGLVPLIGEDGFAAALGVLLDETEQHASGRIGSLFGYVLESIGRHGKLPEFFAAADATRRFALRVRLLQQCESGPYAQHERVRALRAALAQERAATTAHAYTVGGSGEGAVRLDRRSDGSVLAGELLGRVDFLHRKSTTVTRPKPGRAEAWRAELLAQRRRMVEEILSGRDQHVYGEEEFAAETVARTARAARITADDFETVEVEFDIRLREVLAVQEQGLPSYAVRFEIVSRVAGRGEQWECVAGPVLEPVGEFEARLVQWRLGRAGEAYRIAAFAALAIGGLALAWEAGVVASLIRLGGGLRAVGLGIGASEGIHLVKVLLHEEEVTVGGFVMAAVDGYLGAVGYKIGSGLGTLLGDRIGTASLRARIASWIAGRLVTGAVGGSAAAALAVFAYDVVDARWSDIDTYVQRMKFGAALGIVGAFTVDPLLHGLLTRAGPTLVKAALLTRLLSGEGVTAERWAEAMALTRRRMQQTLAQSLPEAEARAWTRALGERVDEAAEGLAHAQARPRGTASRVPARIEQGHEAPTPAPVPITAAEAAHAVPAAARPGPASVWPSWAQLKQASLTDREAALDRQWYETARPEVLRAHAAHDPVAKEFLDEQGRVPKRPYQPERPTDPAVQQQLRQDLVAARAAVEAERRRLEAEGLRKPSTREHAGYEKRTTRAGVQWVEPTAKAAAGYQGTVAVARSDIPALAGELFTGGSPRALGSYDPAHAIRPPDDVVVPQAHGHAEQDLGQQLDARLARLTEAERAAARGRTVYIRVDQEVCSICASALGAGQRAGVLSRLSARHPDIVFEVTADDVSTVYLIVGGRRVR</sequence>
<proteinExistence type="predicted"/>
<protein>
    <submittedName>
        <fullName evidence="2">Uncharacterized protein</fullName>
    </submittedName>
</protein>
<dbReference type="EMBL" id="CP029194">
    <property type="protein sequence ID" value="QES24254.1"/>
    <property type="molecule type" value="Genomic_DNA"/>
</dbReference>
<feature type="region of interest" description="Disordered" evidence="1">
    <location>
        <begin position="44"/>
        <end position="66"/>
    </location>
</feature>
<feature type="compositionally biased region" description="Basic and acidic residues" evidence="1">
    <location>
        <begin position="978"/>
        <end position="991"/>
    </location>
</feature>
<organism evidence="2 3">
    <name type="scientific">Streptomyces venezuelae</name>
    <dbReference type="NCBI Taxonomy" id="54571"/>
    <lineage>
        <taxon>Bacteria</taxon>
        <taxon>Bacillati</taxon>
        <taxon>Actinomycetota</taxon>
        <taxon>Actinomycetes</taxon>
        <taxon>Kitasatosporales</taxon>
        <taxon>Streptomycetaceae</taxon>
        <taxon>Streptomyces</taxon>
    </lineage>
</organism>
<evidence type="ECO:0000313" key="3">
    <source>
        <dbReference type="Proteomes" id="UP000324106"/>
    </source>
</evidence>
<accession>A0A5P2B179</accession>
<dbReference type="AlphaFoldDB" id="A0A5P2B179"/>
<name>A0A5P2B179_STRVZ</name>
<dbReference type="Proteomes" id="UP000324106">
    <property type="component" value="Chromosome"/>
</dbReference>
<evidence type="ECO:0000256" key="1">
    <source>
        <dbReference type="SAM" id="MobiDB-lite"/>
    </source>
</evidence>
<reference evidence="2 3" key="1">
    <citation type="submission" date="2018-05" db="EMBL/GenBank/DDBJ databases">
        <title>Streptomyces venezuelae.</title>
        <authorList>
            <person name="Kim W."/>
            <person name="Lee N."/>
            <person name="Cho B.-K."/>
        </authorList>
    </citation>
    <scope>NUCLEOTIDE SEQUENCE [LARGE SCALE GENOMIC DNA]</scope>
    <source>
        <strain evidence="2 3">ATCC 15068</strain>
    </source>
</reference>
<evidence type="ECO:0000313" key="2">
    <source>
        <dbReference type="EMBL" id="QES24254.1"/>
    </source>
</evidence>